<keyword evidence="4" id="KW-1185">Reference proteome</keyword>
<keyword evidence="2" id="KW-1133">Transmembrane helix</keyword>
<evidence type="ECO:0000256" key="1">
    <source>
        <dbReference type="SAM" id="MobiDB-lite"/>
    </source>
</evidence>
<dbReference type="EMBL" id="AZHF01000001">
    <property type="protein sequence ID" value="OAA81198.1"/>
    <property type="molecule type" value="Genomic_DNA"/>
</dbReference>
<feature type="compositionally biased region" description="Basic and acidic residues" evidence="1">
    <location>
        <begin position="21"/>
        <end position="32"/>
    </location>
</feature>
<sequence length="231" mass="24643">MVRQRHKPTSDTAATAAASERPARAPRDKPKMTMEPAAGTEPAAGSQWSTRTQWIFFAMASGVCAAFNGAFAKLTTTDLTTSLSNGISNLIGLSEHKNIVEYVIRAMFFILNLVFNGVMWSLFTTALARGTSATQVSIMNTSTNFIVTALLGIAVFSEKLPPLWWAGASLLVVGNVITGRKNDGDESASGEATVEAEPLIMLDEDYATGNAVEAAYKDADDSDVPDLPMQS</sequence>
<gene>
    <name evidence="3" type="ORF">LEL_00743</name>
</gene>
<dbReference type="STRING" id="1081108.A0A162KXA9"/>
<reference evidence="3 4" key="1">
    <citation type="journal article" date="2016" name="Genome Biol. Evol.">
        <title>Divergent and convergent evolution of fungal pathogenicity.</title>
        <authorList>
            <person name="Shang Y."/>
            <person name="Xiao G."/>
            <person name="Zheng P."/>
            <person name="Cen K."/>
            <person name="Zhan S."/>
            <person name="Wang C."/>
        </authorList>
    </citation>
    <scope>NUCLEOTIDE SEQUENCE [LARGE SCALE GENOMIC DNA]</scope>
    <source>
        <strain evidence="3 4">RCEF 1005</strain>
    </source>
</reference>
<feature type="region of interest" description="Disordered" evidence="1">
    <location>
        <begin position="1"/>
        <end position="46"/>
    </location>
</feature>
<comment type="caution">
    <text evidence="3">The sequence shown here is derived from an EMBL/GenBank/DDBJ whole genome shotgun (WGS) entry which is preliminary data.</text>
</comment>
<keyword evidence="2" id="KW-0812">Transmembrane</keyword>
<keyword evidence="2" id="KW-0472">Membrane</keyword>
<dbReference type="OrthoDB" id="5854584at2759"/>
<evidence type="ECO:0000256" key="2">
    <source>
        <dbReference type="SAM" id="Phobius"/>
    </source>
</evidence>
<evidence type="ECO:0000313" key="4">
    <source>
        <dbReference type="Proteomes" id="UP000076881"/>
    </source>
</evidence>
<protein>
    <recommendedName>
        <fullName evidence="5">Transcription initiation factor IIA small subunit</fullName>
    </recommendedName>
</protein>
<feature type="transmembrane region" description="Helical" evidence="2">
    <location>
        <begin position="102"/>
        <end position="124"/>
    </location>
</feature>
<dbReference type="AlphaFoldDB" id="A0A162KXA9"/>
<evidence type="ECO:0000313" key="3">
    <source>
        <dbReference type="EMBL" id="OAA81198.1"/>
    </source>
</evidence>
<feature type="transmembrane region" description="Helical" evidence="2">
    <location>
        <begin position="162"/>
        <end position="179"/>
    </location>
</feature>
<dbReference type="InterPro" id="IPR039632">
    <property type="entry name" value="TMEM42"/>
</dbReference>
<dbReference type="SUPFAM" id="SSF103481">
    <property type="entry name" value="Multidrug resistance efflux transporter EmrE"/>
    <property type="match status" value="1"/>
</dbReference>
<organism evidence="3 4">
    <name type="scientific">Akanthomyces lecanii RCEF 1005</name>
    <dbReference type="NCBI Taxonomy" id="1081108"/>
    <lineage>
        <taxon>Eukaryota</taxon>
        <taxon>Fungi</taxon>
        <taxon>Dikarya</taxon>
        <taxon>Ascomycota</taxon>
        <taxon>Pezizomycotina</taxon>
        <taxon>Sordariomycetes</taxon>
        <taxon>Hypocreomycetidae</taxon>
        <taxon>Hypocreales</taxon>
        <taxon>Cordycipitaceae</taxon>
        <taxon>Akanthomyces</taxon>
        <taxon>Cordyceps confragosa</taxon>
    </lineage>
</organism>
<accession>A0A162KXA9</accession>
<proteinExistence type="predicted"/>
<dbReference type="Proteomes" id="UP000076881">
    <property type="component" value="Unassembled WGS sequence"/>
</dbReference>
<evidence type="ECO:0008006" key="5">
    <source>
        <dbReference type="Google" id="ProtNLM"/>
    </source>
</evidence>
<feature type="transmembrane region" description="Helical" evidence="2">
    <location>
        <begin position="54"/>
        <end position="72"/>
    </location>
</feature>
<dbReference type="PANTHER" id="PTHR31965:SF1">
    <property type="entry name" value="TRANSMEMBRANE PROTEIN 42"/>
    <property type="match status" value="1"/>
</dbReference>
<dbReference type="PANTHER" id="PTHR31965">
    <property type="entry name" value="TRANSMEMBRANE PROTEIN 42"/>
    <property type="match status" value="1"/>
</dbReference>
<feature type="transmembrane region" description="Helical" evidence="2">
    <location>
        <begin position="136"/>
        <end position="156"/>
    </location>
</feature>
<name>A0A162KXA9_CORDF</name>
<dbReference type="InterPro" id="IPR037185">
    <property type="entry name" value="EmrE-like"/>
</dbReference>
<feature type="compositionally biased region" description="Low complexity" evidence="1">
    <location>
        <begin position="10"/>
        <end position="20"/>
    </location>
</feature>